<reference evidence="1 2" key="1">
    <citation type="journal article" date="2023" name="Science">
        <title>Complex scaffold remodeling in plant triterpene biosynthesis.</title>
        <authorList>
            <person name="De La Pena R."/>
            <person name="Hodgson H."/>
            <person name="Liu J.C."/>
            <person name="Stephenson M.J."/>
            <person name="Martin A.C."/>
            <person name="Owen C."/>
            <person name="Harkess A."/>
            <person name="Leebens-Mack J."/>
            <person name="Jimenez L.E."/>
            <person name="Osbourn A."/>
            <person name="Sattely E.S."/>
        </authorList>
    </citation>
    <scope>NUCLEOTIDE SEQUENCE [LARGE SCALE GENOMIC DNA]</scope>
    <source>
        <strain evidence="2">cv. JPN11</strain>
        <tissue evidence="1">Leaf</tissue>
    </source>
</reference>
<sequence length="593" mass="66134">MTILSVESLPLGFRFRPTDEELINHYLRLKINGRDSEVEVIREIDVCKWEPWDLPGLSVIKTDDPEWFFFCPRDRKYPNGLRSNRATDAGYWKATGKDRTIRCRKSGSNNCIGMKKTLVFYRGRAPKGKRTNWIMHEYRATDKDLQVTKPGQAAFVLCRLFRKPEEKNDVEAQQTESPDMTKSSPDDTSSDLVQETPPISDYVTPNAAMPVESCSNSHMNSDVEDHSTEGTAIEEYPGLAEFSHQYELPSNGEIDCKIFSPMQSNPDLGSLVDSPYGIDFGNDHFGLHFQDGTNEQDVSLSNLLDEVFNNHDEFSCEESKGQKELAIETNMQSPGEIYMSQTISPENFHVKDNSTFSVTDTDMAQVQHRDLAMGPSGWFNGHLESKGGFDGHGDNSETQVSSSTNSAMGSFGGNFNNYDLSTTLKNPVDNGGDFAGGTGIKIRTRQPQHRPNSFNSVIQGTAPRRLRLQVELSPAPVGSGEQKDASLSKEEDEVQSAITEIDEPAEQSQTSEGESQVLELDETKELRQELSTNLRLRGKRDGESGVHKTEPSVSREALSAPPGRRSSVFYKISSFLVIIFFIVLAGIWRYSGS</sequence>
<protein>
    <submittedName>
        <fullName evidence="1">NAC domain containing protein</fullName>
    </submittedName>
</protein>
<keyword evidence="2" id="KW-1185">Reference proteome</keyword>
<evidence type="ECO:0000313" key="1">
    <source>
        <dbReference type="EMBL" id="KAJ4711761.1"/>
    </source>
</evidence>
<dbReference type="EMBL" id="CM051401">
    <property type="protein sequence ID" value="KAJ4711761.1"/>
    <property type="molecule type" value="Genomic_DNA"/>
</dbReference>
<name>A0ACC1XK23_MELAZ</name>
<accession>A0ACC1XK23</accession>
<evidence type="ECO:0000313" key="2">
    <source>
        <dbReference type="Proteomes" id="UP001164539"/>
    </source>
</evidence>
<gene>
    <name evidence="1" type="ORF">OWV82_014117</name>
</gene>
<comment type="caution">
    <text evidence="1">The sequence shown here is derived from an EMBL/GenBank/DDBJ whole genome shotgun (WGS) entry which is preliminary data.</text>
</comment>
<proteinExistence type="predicted"/>
<organism evidence="1 2">
    <name type="scientific">Melia azedarach</name>
    <name type="common">Chinaberry tree</name>
    <dbReference type="NCBI Taxonomy" id="155640"/>
    <lineage>
        <taxon>Eukaryota</taxon>
        <taxon>Viridiplantae</taxon>
        <taxon>Streptophyta</taxon>
        <taxon>Embryophyta</taxon>
        <taxon>Tracheophyta</taxon>
        <taxon>Spermatophyta</taxon>
        <taxon>Magnoliopsida</taxon>
        <taxon>eudicotyledons</taxon>
        <taxon>Gunneridae</taxon>
        <taxon>Pentapetalae</taxon>
        <taxon>rosids</taxon>
        <taxon>malvids</taxon>
        <taxon>Sapindales</taxon>
        <taxon>Meliaceae</taxon>
        <taxon>Melia</taxon>
    </lineage>
</organism>
<dbReference type="Proteomes" id="UP001164539">
    <property type="component" value="Chromosome 8"/>
</dbReference>